<proteinExistence type="predicted"/>
<feature type="transmembrane region" description="Helical" evidence="1">
    <location>
        <begin position="72"/>
        <end position="89"/>
    </location>
</feature>
<protein>
    <submittedName>
        <fullName evidence="2">Uncharacterized protein</fullName>
    </submittedName>
</protein>
<evidence type="ECO:0000313" key="2">
    <source>
        <dbReference type="EMBL" id="MFD1589477.1"/>
    </source>
</evidence>
<dbReference type="Proteomes" id="UP001597119">
    <property type="component" value="Unassembled WGS sequence"/>
</dbReference>
<dbReference type="AlphaFoldDB" id="A0ABD6CHP6"/>
<feature type="transmembrane region" description="Helical" evidence="1">
    <location>
        <begin position="21"/>
        <end position="40"/>
    </location>
</feature>
<dbReference type="EMBL" id="JBHUDJ010000015">
    <property type="protein sequence ID" value="MFD1589477.1"/>
    <property type="molecule type" value="Genomic_DNA"/>
</dbReference>
<keyword evidence="1" id="KW-0812">Transmembrane</keyword>
<evidence type="ECO:0000313" key="3">
    <source>
        <dbReference type="Proteomes" id="UP001597119"/>
    </source>
</evidence>
<evidence type="ECO:0000256" key="1">
    <source>
        <dbReference type="SAM" id="Phobius"/>
    </source>
</evidence>
<keyword evidence="3" id="KW-1185">Reference proteome</keyword>
<reference evidence="2 3" key="1">
    <citation type="journal article" date="2019" name="Int. J. Syst. Evol. Microbiol.">
        <title>The Global Catalogue of Microorganisms (GCM) 10K type strain sequencing project: providing services to taxonomists for standard genome sequencing and annotation.</title>
        <authorList>
            <consortium name="The Broad Institute Genomics Platform"/>
            <consortium name="The Broad Institute Genome Sequencing Center for Infectious Disease"/>
            <person name="Wu L."/>
            <person name="Ma J."/>
        </authorList>
    </citation>
    <scope>NUCLEOTIDE SEQUENCE [LARGE SCALE GENOMIC DNA]</scope>
    <source>
        <strain evidence="2 3">CGMCC 1.12125</strain>
    </source>
</reference>
<gene>
    <name evidence="2" type="ORF">ACFR9U_21075</name>
</gene>
<accession>A0ABD6CHP6</accession>
<feature type="transmembrane region" description="Helical" evidence="1">
    <location>
        <begin position="143"/>
        <end position="162"/>
    </location>
</feature>
<comment type="caution">
    <text evidence="2">The sequence shown here is derived from an EMBL/GenBank/DDBJ whole genome shotgun (WGS) entry which is preliminary data.</text>
</comment>
<keyword evidence="1" id="KW-1133">Transmembrane helix</keyword>
<keyword evidence="1" id="KW-0472">Membrane</keyword>
<organism evidence="2 3">
    <name type="scientific">Halorientalis brevis</name>
    <dbReference type="NCBI Taxonomy" id="1126241"/>
    <lineage>
        <taxon>Archaea</taxon>
        <taxon>Methanobacteriati</taxon>
        <taxon>Methanobacteriota</taxon>
        <taxon>Stenosarchaea group</taxon>
        <taxon>Halobacteria</taxon>
        <taxon>Halobacteriales</taxon>
        <taxon>Haloarculaceae</taxon>
        <taxon>Halorientalis</taxon>
    </lineage>
</organism>
<name>A0ABD6CHP6_9EURY</name>
<feature type="transmembrane region" description="Helical" evidence="1">
    <location>
        <begin position="101"/>
        <end position="123"/>
    </location>
</feature>
<sequence>MGWFSTGVVALAAIESVRADALLWGVFSVLVAIVVSIPALTTGEWTAMVPWPLVSVAAVAVTARAVGVSPDAAGYLAIAMLALVIVVELDAFTSIELGRRFAVVFGVLTAMAIEALWIIAQFYSDRWLGTDFLSTQTELQLDIVSVTVMSVVVGSLVYWYLVRFESAGIVDRSAQGVKSE</sequence>